<evidence type="ECO:0000256" key="1">
    <source>
        <dbReference type="SAM" id="MobiDB-lite"/>
    </source>
</evidence>
<proteinExistence type="predicted"/>
<evidence type="ECO:0000259" key="3">
    <source>
        <dbReference type="PROSITE" id="PS50911"/>
    </source>
</evidence>
<dbReference type="Pfam" id="PF05257">
    <property type="entry name" value="CHAP"/>
    <property type="match status" value="1"/>
</dbReference>
<dbReference type="SUPFAM" id="SSF54001">
    <property type="entry name" value="Cysteine proteinases"/>
    <property type="match status" value="1"/>
</dbReference>
<gene>
    <name evidence="4" type="ORF">MGU_01437</name>
</gene>
<feature type="compositionally biased region" description="Polar residues" evidence="1">
    <location>
        <begin position="64"/>
        <end position="82"/>
    </location>
</feature>
<dbReference type="Proteomes" id="UP000031192">
    <property type="component" value="Unassembled WGS sequence"/>
</dbReference>
<dbReference type="HOGENOM" id="CLU_093547_0_0_1"/>
<dbReference type="Gene3D" id="3.90.1720.10">
    <property type="entry name" value="endopeptidase domain like (from Nostoc punctiforme)"/>
    <property type="match status" value="1"/>
</dbReference>
<keyword evidence="2" id="KW-0732">Signal</keyword>
<dbReference type="InterPro" id="IPR038765">
    <property type="entry name" value="Papain-like_cys_pep_sf"/>
</dbReference>
<dbReference type="EMBL" id="AZNH01000003">
    <property type="protein sequence ID" value="KID91467.1"/>
    <property type="molecule type" value="Genomic_DNA"/>
</dbReference>
<protein>
    <submittedName>
        <fullName evidence="4">Choline binding protein D</fullName>
    </submittedName>
</protein>
<evidence type="ECO:0000256" key="2">
    <source>
        <dbReference type="SAM" id="SignalP"/>
    </source>
</evidence>
<feature type="chain" id="PRO_5002089770" evidence="2">
    <location>
        <begin position="20"/>
        <end position="225"/>
    </location>
</feature>
<evidence type="ECO:0000313" key="4">
    <source>
        <dbReference type="EMBL" id="KID91467.1"/>
    </source>
</evidence>
<reference evidence="4 5" key="1">
    <citation type="journal article" date="2014" name="Proc. Natl. Acad. Sci. U.S.A.">
        <title>Trajectory and genomic determinants of fungal-pathogen speciation and host adaptation.</title>
        <authorList>
            <person name="Hu X."/>
            <person name="Xiao G."/>
            <person name="Zheng P."/>
            <person name="Shang Y."/>
            <person name="Su Y."/>
            <person name="Zhang X."/>
            <person name="Liu X."/>
            <person name="Zhan S."/>
            <person name="St Leger R.J."/>
            <person name="Wang C."/>
        </authorList>
    </citation>
    <scope>NUCLEOTIDE SEQUENCE [LARGE SCALE GENOMIC DNA]</scope>
    <source>
        <strain evidence="4 5">ARSEF 977</strain>
    </source>
</reference>
<feature type="region of interest" description="Disordered" evidence="1">
    <location>
        <begin position="39"/>
        <end position="116"/>
    </location>
</feature>
<accession>A0A0B4HGU9</accession>
<dbReference type="InterPro" id="IPR007921">
    <property type="entry name" value="CHAP_dom"/>
</dbReference>
<keyword evidence="5" id="KW-1185">Reference proteome</keyword>
<dbReference type="OrthoDB" id="5358886at2759"/>
<comment type="caution">
    <text evidence="4">The sequence shown here is derived from an EMBL/GenBank/DDBJ whole genome shotgun (WGS) entry which is preliminary data.</text>
</comment>
<evidence type="ECO:0000313" key="5">
    <source>
        <dbReference type="Proteomes" id="UP000031192"/>
    </source>
</evidence>
<dbReference type="AlphaFoldDB" id="A0A0B4HGU9"/>
<feature type="domain" description="Peptidase C51" evidence="3">
    <location>
        <begin position="100"/>
        <end position="224"/>
    </location>
</feature>
<dbReference type="PROSITE" id="PS50911">
    <property type="entry name" value="CHAP"/>
    <property type="match status" value="1"/>
</dbReference>
<name>A0A0B4HGU9_METGA</name>
<organism evidence="4 5">
    <name type="scientific">Metarhizium guizhouense (strain ARSEF 977)</name>
    <dbReference type="NCBI Taxonomy" id="1276136"/>
    <lineage>
        <taxon>Eukaryota</taxon>
        <taxon>Fungi</taxon>
        <taxon>Dikarya</taxon>
        <taxon>Ascomycota</taxon>
        <taxon>Pezizomycotina</taxon>
        <taxon>Sordariomycetes</taxon>
        <taxon>Hypocreomycetidae</taxon>
        <taxon>Hypocreales</taxon>
        <taxon>Clavicipitaceae</taxon>
        <taxon>Metarhizium</taxon>
    </lineage>
</organism>
<sequence>MKFTASIAALVLLQGFAFALPREPGVQAVGENRLPLTYPKAKAPHKGGSCKPNRPTPVTPDVPKNSTLPGTEPGTQPGTQPGDNPPSPSPSNEAGGPDPGPMVDDYPDKDKCGQSDSNHLTACQCTGFAAFRAVKRMGVTNFTDYGPWGNADEWEGVARKGGLTVNNTPAPGAVACTGEGQYGHVGFVHAVNGDKIEMEDYNGLGGAEKYGHGEVSAAKFSYIHF</sequence>
<feature type="signal peptide" evidence="2">
    <location>
        <begin position="1"/>
        <end position="19"/>
    </location>
</feature>